<dbReference type="CDD" id="cd11056">
    <property type="entry name" value="CYP6-like"/>
    <property type="match status" value="1"/>
</dbReference>
<protein>
    <recommendedName>
        <fullName evidence="27">Cytochrome P450</fullName>
    </recommendedName>
</protein>
<keyword evidence="20" id="KW-0406">Ion transport</keyword>
<keyword evidence="16 24" id="KW-1133">Transmembrane helix</keyword>
<keyword evidence="17" id="KW-0560">Oxidoreductase</keyword>
<comment type="cofactor">
    <cofactor evidence="1 23">
        <name>heme</name>
        <dbReference type="ChEBI" id="CHEBI:30413"/>
    </cofactor>
</comment>
<keyword evidence="19" id="KW-0503">Monooxygenase</keyword>
<accession>A0A6H5G7G3</accession>
<keyword evidence="22" id="KW-0407">Ion channel</keyword>
<evidence type="ECO:0000256" key="23">
    <source>
        <dbReference type="PIRSR" id="PIRSR602403-1"/>
    </source>
</evidence>
<comment type="function">
    <text evidence="2">May be involved in the metabolism of insect hormones and in the breakdown of synthetic insecticides.</text>
</comment>
<evidence type="ECO:0000313" key="25">
    <source>
        <dbReference type="EMBL" id="CAA9997754.1"/>
    </source>
</evidence>
<dbReference type="GO" id="GO:0005506">
    <property type="term" value="F:iron ion binding"/>
    <property type="evidence" value="ECO:0007669"/>
    <property type="project" value="InterPro"/>
</dbReference>
<evidence type="ECO:0000256" key="18">
    <source>
        <dbReference type="ARBA" id="ARBA00023004"/>
    </source>
</evidence>
<evidence type="ECO:0000256" key="20">
    <source>
        <dbReference type="ARBA" id="ARBA00023065"/>
    </source>
</evidence>
<dbReference type="FunFam" id="1.10.630.10:FF:000042">
    <property type="entry name" value="Cytochrome P450"/>
    <property type="match status" value="1"/>
</dbReference>
<evidence type="ECO:0000256" key="3">
    <source>
        <dbReference type="ARBA" id="ARBA00004174"/>
    </source>
</evidence>
<proteinExistence type="inferred from homology"/>
<dbReference type="GO" id="GO:0016705">
    <property type="term" value="F:oxidoreductase activity, acting on paired donors, with incorporation or reduction of molecular oxygen"/>
    <property type="evidence" value="ECO:0007669"/>
    <property type="project" value="InterPro"/>
</dbReference>
<dbReference type="Pfam" id="PF03189">
    <property type="entry name" value="Otopetrin"/>
    <property type="match status" value="1"/>
</dbReference>
<dbReference type="EMBL" id="CADCXU010005926">
    <property type="protein sequence ID" value="CAA9997754.1"/>
    <property type="molecule type" value="Genomic_DNA"/>
</dbReference>
<feature type="transmembrane region" description="Helical" evidence="24">
    <location>
        <begin position="607"/>
        <end position="628"/>
    </location>
</feature>
<dbReference type="GO" id="GO:0020037">
    <property type="term" value="F:heme binding"/>
    <property type="evidence" value="ECO:0007669"/>
    <property type="project" value="InterPro"/>
</dbReference>
<evidence type="ECO:0000256" key="7">
    <source>
        <dbReference type="ARBA" id="ARBA00010617"/>
    </source>
</evidence>
<dbReference type="Gene3D" id="1.10.630.10">
    <property type="entry name" value="Cytochrome P450"/>
    <property type="match status" value="1"/>
</dbReference>
<keyword evidence="21 24" id="KW-0472">Membrane</keyword>
<evidence type="ECO:0000256" key="24">
    <source>
        <dbReference type="SAM" id="Phobius"/>
    </source>
</evidence>
<organism evidence="25 26">
    <name type="scientific">Nesidiocoris tenuis</name>
    <dbReference type="NCBI Taxonomy" id="355587"/>
    <lineage>
        <taxon>Eukaryota</taxon>
        <taxon>Metazoa</taxon>
        <taxon>Ecdysozoa</taxon>
        <taxon>Arthropoda</taxon>
        <taxon>Hexapoda</taxon>
        <taxon>Insecta</taxon>
        <taxon>Pterygota</taxon>
        <taxon>Neoptera</taxon>
        <taxon>Paraneoptera</taxon>
        <taxon>Hemiptera</taxon>
        <taxon>Heteroptera</taxon>
        <taxon>Panheteroptera</taxon>
        <taxon>Cimicomorpha</taxon>
        <taxon>Miridae</taxon>
        <taxon>Dicyphina</taxon>
        <taxon>Nesidiocoris</taxon>
    </lineage>
</organism>
<dbReference type="GO" id="GO:0005886">
    <property type="term" value="C:plasma membrane"/>
    <property type="evidence" value="ECO:0007669"/>
    <property type="project" value="UniProtKB-SubCell"/>
</dbReference>
<keyword evidence="10 23" id="KW-0349">Heme</keyword>
<dbReference type="InterPro" id="IPR050476">
    <property type="entry name" value="Insect_CytP450_Detox"/>
</dbReference>
<feature type="binding site" description="axial binding residue" evidence="23">
    <location>
        <position position="456"/>
    </location>
    <ligand>
        <name>heme</name>
        <dbReference type="ChEBI" id="CHEBI:30413"/>
    </ligand>
    <ligandPart>
        <name>Fe</name>
        <dbReference type="ChEBI" id="CHEBI:18248"/>
    </ligandPart>
</feature>
<dbReference type="SUPFAM" id="SSF48264">
    <property type="entry name" value="Cytochrome P450"/>
    <property type="match status" value="1"/>
</dbReference>
<gene>
    <name evidence="25" type="ORF">NTEN_LOCUS4048</name>
</gene>
<evidence type="ECO:0000256" key="1">
    <source>
        <dbReference type="ARBA" id="ARBA00001971"/>
    </source>
</evidence>
<reference evidence="25 26" key="1">
    <citation type="submission" date="2020-02" db="EMBL/GenBank/DDBJ databases">
        <authorList>
            <person name="Ferguson B K."/>
        </authorList>
    </citation>
    <scope>NUCLEOTIDE SEQUENCE [LARGE SCALE GENOMIC DNA]</scope>
</reference>
<dbReference type="PROSITE" id="PS00086">
    <property type="entry name" value="CYTOCHROME_P450"/>
    <property type="match status" value="1"/>
</dbReference>
<name>A0A6H5G7G3_9HEMI</name>
<dbReference type="OrthoDB" id="8111386at2759"/>
<feature type="transmembrane region" description="Helical" evidence="24">
    <location>
        <begin position="679"/>
        <end position="701"/>
    </location>
</feature>
<dbReference type="PANTHER" id="PTHR24292">
    <property type="entry name" value="CYTOCHROME P450"/>
    <property type="match status" value="1"/>
</dbReference>
<dbReference type="Pfam" id="PF00067">
    <property type="entry name" value="p450"/>
    <property type="match status" value="1"/>
</dbReference>
<evidence type="ECO:0000256" key="21">
    <source>
        <dbReference type="ARBA" id="ARBA00023136"/>
    </source>
</evidence>
<dbReference type="GO" id="GO:0005789">
    <property type="term" value="C:endoplasmic reticulum membrane"/>
    <property type="evidence" value="ECO:0007669"/>
    <property type="project" value="UniProtKB-SubCell"/>
</dbReference>
<evidence type="ECO:0000256" key="17">
    <source>
        <dbReference type="ARBA" id="ARBA00023002"/>
    </source>
</evidence>
<keyword evidence="11 24" id="KW-0812">Transmembrane</keyword>
<dbReference type="GO" id="GO:0015252">
    <property type="term" value="F:proton channel activity"/>
    <property type="evidence" value="ECO:0007669"/>
    <property type="project" value="InterPro"/>
</dbReference>
<keyword evidence="9" id="KW-1003">Cell membrane</keyword>
<evidence type="ECO:0000256" key="12">
    <source>
        <dbReference type="ARBA" id="ARBA00022723"/>
    </source>
</evidence>
<evidence type="ECO:0000256" key="8">
    <source>
        <dbReference type="ARBA" id="ARBA00022448"/>
    </source>
</evidence>
<evidence type="ECO:0000256" key="13">
    <source>
        <dbReference type="ARBA" id="ARBA00022781"/>
    </source>
</evidence>
<dbReference type="PANTHER" id="PTHR24292:SF104">
    <property type="entry name" value="CYTOCHROME P450 308A1-RELATED"/>
    <property type="match status" value="1"/>
</dbReference>
<dbReference type="InterPro" id="IPR004878">
    <property type="entry name" value="Otopetrin"/>
</dbReference>
<evidence type="ECO:0000256" key="6">
    <source>
        <dbReference type="ARBA" id="ARBA00006513"/>
    </source>
</evidence>
<dbReference type="InterPro" id="IPR001128">
    <property type="entry name" value="Cyt_P450"/>
</dbReference>
<dbReference type="AlphaFoldDB" id="A0A6H5G7G3"/>
<dbReference type="PRINTS" id="PR00465">
    <property type="entry name" value="EP450IV"/>
</dbReference>
<dbReference type="GO" id="GO:0004497">
    <property type="term" value="F:monooxygenase activity"/>
    <property type="evidence" value="ECO:0007669"/>
    <property type="project" value="UniProtKB-KW"/>
</dbReference>
<evidence type="ECO:0000256" key="15">
    <source>
        <dbReference type="ARBA" id="ARBA00022848"/>
    </source>
</evidence>
<evidence type="ECO:0000256" key="14">
    <source>
        <dbReference type="ARBA" id="ARBA00022824"/>
    </source>
</evidence>
<dbReference type="PRINTS" id="PR00385">
    <property type="entry name" value="P450"/>
</dbReference>
<evidence type="ECO:0000256" key="5">
    <source>
        <dbReference type="ARBA" id="ARBA00004651"/>
    </source>
</evidence>
<evidence type="ECO:0000256" key="4">
    <source>
        <dbReference type="ARBA" id="ARBA00004406"/>
    </source>
</evidence>
<dbReference type="Proteomes" id="UP000479000">
    <property type="component" value="Unassembled WGS sequence"/>
</dbReference>
<dbReference type="InterPro" id="IPR017972">
    <property type="entry name" value="Cyt_P450_CS"/>
</dbReference>
<evidence type="ECO:0000256" key="9">
    <source>
        <dbReference type="ARBA" id="ARBA00022475"/>
    </source>
</evidence>
<comment type="similarity">
    <text evidence="7">Belongs to the cytochrome P450 family.</text>
</comment>
<keyword evidence="12 23" id="KW-0479">Metal-binding</keyword>
<evidence type="ECO:0000256" key="10">
    <source>
        <dbReference type="ARBA" id="ARBA00022617"/>
    </source>
</evidence>
<evidence type="ECO:0000256" key="19">
    <source>
        <dbReference type="ARBA" id="ARBA00023033"/>
    </source>
</evidence>
<keyword evidence="8" id="KW-0813">Transport</keyword>
<feature type="transmembrane region" description="Helical" evidence="24">
    <location>
        <begin position="649"/>
        <end position="667"/>
    </location>
</feature>
<evidence type="ECO:0000256" key="11">
    <source>
        <dbReference type="ARBA" id="ARBA00022692"/>
    </source>
</evidence>
<sequence>MYFLLVLVAAVAAAAAIYAFFKLSALNRFWADRGIPCRPAIPLFGNMIELVAGRKSHDTIVAEIRREFAAEPLVGYYFFVSPRLIVNDLDVVERLLIKDFQHFTDRAPPGGTGANLFGLGGNAWRALRTKFSPMFTVGKLRSMFRHVDEIGDEFVRSLAAEDVDVKEATARFSMDVIGTCVFGIEPRTINEPHNEFSREARLAFRPSLIDFARKSVVVVFPKLAKKLNLTFMPKRAVDYFSEIVRKALESRKNGSTVRRDFVQLMVNLQEKGYVELEKSDPNDDYLNIDDKSFNADDGKIELTDDVMASQAFVFLVAGFESTASTMAFMCMEMALNPDVQEKAREEVARVMRSNGEMTYDVVKDMRYLDNCVKETLRLHSPVGHLLRVCVKTYRVPGTGLTLTPGVTVVVPSQAIHADAGIYADPARFLPERWNVTESVKRPPCTYLAFGDGPRMCLGMRFAIMEIKCCLAKILLNFKIRPHPNLKAPVEMNPRSFFNEPLKPVLLRYQHSFDMRSAVSKNSPHLRSFPIHTWFLAQKQPTLSGRLSTYQQSIRTIVRLKSILKSQIRNNVSRTRWHRTVISQIPKPVQGMTSQHFTVDCANAHKGLFASIIVFVLTIISLIMFHVLMKEEQYKAKAVFQNAKEKPARQLVTFLLLTNVAMCSIYHFENVRADFRPIELNFYGIWAWSFMSHLSMPLAVFYRSVSFNLKFNLNLLTVI</sequence>
<evidence type="ECO:0000256" key="16">
    <source>
        <dbReference type="ARBA" id="ARBA00022989"/>
    </source>
</evidence>
<keyword evidence="15" id="KW-0492">Microsome</keyword>
<comment type="similarity">
    <text evidence="6">Belongs to the otopetrin family.</text>
</comment>
<keyword evidence="13" id="KW-0375">Hydrogen ion transport</keyword>
<keyword evidence="14" id="KW-0256">Endoplasmic reticulum</keyword>
<keyword evidence="18 23" id="KW-0408">Iron</keyword>
<comment type="subcellular location">
    <subcellularLocation>
        <location evidence="5">Cell membrane</location>
        <topology evidence="5">Multi-pass membrane protein</topology>
    </subcellularLocation>
    <subcellularLocation>
        <location evidence="4">Endoplasmic reticulum membrane</location>
        <topology evidence="4">Peripheral membrane protein</topology>
    </subcellularLocation>
    <subcellularLocation>
        <location evidence="3">Microsome membrane</location>
        <topology evidence="3">Peripheral membrane protein</topology>
    </subcellularLocation>
</comment>
<dbReference type="InterPro" id="IPR002403">
    <property type="entry name" value="Cyt_P450_E_grp-IV"/>
</dbReference>
<evidence type="ECO:0000256" key="22">
    <source>
        <dbReference type="ARBA" id="ARBA00023303"/>
    </source>
</evidence>
<dbReference type="InterPro" id="IPR036396">
    <property type="entry name" value="Cyt_P450_sf"/>
</dbReference>
<evidence type="ECO:0000313" key="26">
    <source>
        <dbReference type="Proteomes" id="UP000479000"/>
    </source>
</evidence>
<keyword evidence="26" id="KW-1185">Reference proteome</keyword>
<evidence type="ECO:0008006" key="27">
    <source>
        <dbReference type="Google" id="ProtNLM"/>
    </source>
</evidence>
<evidence type="ECO:0000256" key="2">
    <source>
        <dbReference type="ARBA" id="ARBA00003690"/>
    </source>
</evidence>